<keyword evidence="4" id="KW-1185">Reference proteome</keyword>
<dbReference type="EMBL" id="JACRUP010000008">
    <property type="protein sequence ID" value="MBC5851674.1"/>
    <property type="molecule type" value="Genomic_DNA"/>
</dbReference>
<proteinExistence type="predicted"/>
<keyword evidence="2" id="KW-1133">Transmembrane helix</keyword>
<gene>
    <name evidence="3" type="ORF">H8Q88_12255</name>
</gene>
<feature type="region of interest" description="Disordered" evidence="1">
    <location>
        <begin position="125"/>
        <end position="163"/>
    </location>
</feature>
<comment type="caution">
    <text evidence="3">The sequence shown here is derived from an EMBL/GenBank/DDBJ whole genome shotgun (WGS) entry which is preliminary data.</text>
</comment>
<sequence length="163" mass="17851">MLILLCLFIALPIIEIAVLIQLGGLLGLWPTLALILFTALVGAILVRSQGVLTFLSVQQRLQRGEVPAQQIIEGMLLAIAGVLLLTPGFITDGIGMLVLLPIPRARLAHYLMGYLVVNTMSGPDSFSHQSSQSRPNAEGETFDGEYEYKEQKDHPRDDSNRLN</sequence>
<evidence type="ECO:0000256" key="2">
    <source>
        <dbReference type="SAM" id="Phobius"/>
    </source>
</evidence>
<protein>
    <submittedName>
        <fullName evidence="3">FxsA family protein</fullName>
    </submittedName>
</protein>
<dbReference type="GO" id="GO:0016020">
    <property type="term" value="C:membrane"/>
    <property type="evidence" value="ECO:0007669"/>
    <property type="project" value="InterPro"/>
</dbReference>
<dbReference type="InterPro" id="IPR007313">
    <property type="entry name" value="FxsA"/>
</dbReference>
<keyword evidence="2" id="KW-0472">Membrane</keyword>
<reference evidence="3" key="1">
    <citation type="submission" date="2020-08" db="EMBL/GenBank/DDBJ databases">
        <title>Genome Sequencing and Pan-Genome Analysis of Migratory bird Vibrio Strains, Inner Mongolia.</title>
        <authorList>
            <person name="Zheng L."/>
        </authorList>
    </citation>
    <scope>NUCLEOTIDE SEQUENCE</scope>
    <source>
        <strain evidence="3">M13F</strain>
    </source>
</reference>
<keyword evidence="2" id="KW-0812">Transmembrane</keyword>
<evidence type="ECO:0000256" key="1">
    <source>
        <dbReference type="SAM" id="MobiDB-lite"/>
    </source>
</evidence>
<feature type="compositionally biased region" description="Polar residues" evidence="1">
    <location>
        <begin position="125"/>
        <end position="135"/>
    </location>
</feature>
<organism evidence="3 4">
    <name type="scientific">Vibrio metschnikovii</name>
    <dbReference type="NCBI Taxonomy" id="28172"/>
    <lineage>
        <taxon>Bacteria</taxon>
        <taxon>Pseudomonadati</taxon>
        <taxon>Pseudomonadota</taxon>
        <taxon>Gammaproteobacteria</taxon>
        <taxon>Vibrionales</taxon>
        <taxon>Vibrionaceae</taxon>
        <taxon>Vibrio</taxon>
    </lineage>
</organism>
<feature type="transmembrane region" description="Helical" evidence="2">
    <location>
        <begin position="76"/>
        <end position="102"/>
    </location>
</feature>
<feature type="compositionally biased region" description="Basic and acidic residues" evidence="1">
    <location>
        <begin position="146"/>
        <end position="163"/>
    </location>
</feature>
<dbReference type="RefSeq" id="WP_187026381.1">
    <property type="nucleotide sequence ID" value="NZ_JACRUP010000008.1"/>
</dbReference>
<name>A0A9X0UJ51_VIBME</name>
<evidence type="ECO:0000313" key="4">
    <source>
        <dbReference type="Proteomes" id="UP000615796"/>
    </source>
</evidence>
<dbReference type="Proteomes" id="UP000615796">
    <property type="component" value="Unassembled WGS sequence"/>
</dbReference>
<dbReference type="PANTHER" id="PTHR35335:SF1">
    <property type="entry name" value="UPF0716 PROTEIN FXSA"/>
    <property type="match status" value="1"/>
</dbReference>
<accession>A0A9X0UJ51</accession>
<dbReference type="PANTHER" id="PTHR35335">
    <property type="entry name" value="UPF0716 PROTEIN FXSA"/>
    <property type="match status" value="1"/>
</dbReference>
<dbReference type="AlphaFoldDB" id="A0A9X0UJ51"/>
<evidence type="ECO:0000313" key="3">
    <source>
        <dbReference type="EMBL" id="MBC5851674.1"/>
    </source>
</evidence>
<dbReference type="NCBIfam" id="NF008528">
    <property type="entry name" value="PRK11463.1-2"/>
    <property type="match status" value="1"/>
</dbReference>
<feature type="transmembrane region" description="Helical" evidence="2">
    <location>
        <begin position="32"/>
        <end position="55"/>
    </location>
</feature>
<dbReference type="Pfam" id="PF04186">
    <property type="entry name" value="FxsA"/>
    <property type="match status" value="1"/>
</dbReference>